<evidence type="ECO:0000256" key="6">
    <source>
        <dbReference type="ARBA" id="ARBA00023027"/>
    </source>
</evidence>
<dbReference type="EMBL" id="BMQJ01000025">
    <property type="protein sequence ID" value="GGQ29133.1"/>
    <property type="molecule type" value="Genomic_DNA"/>
</dbReference>
<evidence type="ECO:0000256" key="2">
    <source>
        <dbReference type="ARBA" id="ARBA00001911"/>
    </source>
</evidence>
<keyword evidence="6" id="KW-0520">NAD</keyword>
<evidence type="ECO:0000256" key="9">
    <source>
        <dbReference type="SAM" id="MobiDB-lite"/>
    </source>
</evidence>
<dbReference type="Pfam" id="PF16363">
    <property type="entry name" value="GDP_Man_Dehyd"/>
    <property type="match status" value="1"/>
</dbReference>
<dbReference type="Gene3D" id="3.40.50.720">
    <property type="entry name" value="NAD(P)-binding Rossmann-like Domain"/>
    <property type="match status" value="1"/>
</dbReference>
<evidence type="ECO:0000256" key="1">
    <source>
        <dbReference type="ARBA" id="ARBA00001539"/>
    </source>
</evidence>
<dbReference type="Gene3D" id="3.90.25.10">
    <property type="entry name" value="UDP-galactose 4-epimerase, domain 1"/>
    <property type="match status" value="1"/>
</dbReference>
<protein>
    <recommendedName>
        <fullName evidence="5 8">dTDP-glucose 4,6-dehydratase</fullName>
        <ecNumber evidence="4 8">4.2.1.46</ecNumber>
    </recommendedName>
</protein>
<evidence type="ECO:0000256" key="3">
    <source>
        <dbReference type="ARBA" id="ARBA00008178"/>
    </source>
</evidence>
<dbReference type="InterPro" id="IPR005888">
    <property type="entry name" value="dTDP_Gluc_deHydtase"/>
</dbReference>
<dbReference type="Proteomes" id="UP000611554">
    <property type="component" value="Unassembled WGS sequence"/>
</dbReference>
<dbReference type="RefSeq" id="WP_189250623.1">
    <property type="nucleotide sequence ID" value="NZ_BMQJ01000025.1"/>
</dbReference>
<dbReference type="CDD" id="cd05246">
    <property type="entry name" value="dTDP_GD_SDR_e"/>
    <property type="match status" value="1"/>
</dbReference>
<organism evidence="11 12">
    <name type="scientific">Streptosporangium pseudovulgare</name>
    <dbReference type="NCBI Taxonomy" id="35765"/>
    <lineage>
        <taxon>Bacteria</taxon>
        <taxon>Bacillati</taxon>
        <taxon>Actinomycetota</taxon>
        <taxon>Actinomycetes</taxon>
        <taxon>Streptosporangiales</taxon>
        <taxon>Streptosporangiaceae</taxon>
        <taxon>Streptosporangium</taxon>
    </lineage>
</organism>
<evidence type="ECO:0000259" key="10">
    <source>
        <dbReference type="Pfam" id="PF16363"/>
    </source>
</evidence>
<feature type="region of interest" description="Disordered" evidence="9">
    <location>
        <begin position="329"/>
        <end position="362"/>
    </location>
</feature>
<name>A0ABQ2RJ09_9ACTN</name>
<evidence type="ECO:0000256" key="7">
    <source>
        <dbReference type="ARBA" id="ARBA00023239"/>
    </source>
</evidence>
<keyword evidence="12" id="KW-1185">Reference proteome</keyword>
<comment type="similarity">
    <text evidence="3 8">Belongs to the NAD(P)-dependent epimerase/dehydratase family. dTDP-glucose dehydratase subfamily.</text>
</comment>
<comment type="cofactor">
    <cofactor evidence="2 8">
        <name>NAD(+)</name>
        <dbReference type="ChEBI" id="CHEBI:57540"/>
    </cofactor>
</comment>
<evidence type="ECO:0000256" key="5">
    <source>
        <dbReference type="ARBA" id="ARBA00016977"/>
    </source>
</evidence>
<feature type="domain" description="NAD(P)-binding" evidence="10">
    <location>
        <begin position="16"/>
        <end position="307"/>
    </location>
</feature>
<evidence type="ECO:0000256" key="4">
    <source>
        <dbReference type="ARBA" id="ARBA00011990"/>
    </source>
</evidence>
<reference evidence="12" key="1">
    <citation type="journal article" date="2019" name="Int. J. Syst. Evol. Microbiol.">
        <title>The Global Catalogue of Microorganisms (GCM) 10K type strain sequencing project: providing services to taxonomists for standard genome sequencing and annotation.</title>
        <authorList>
            <consortium name="The Broad Institute Genomics Platform"/>
            <consortium name="The Broad Institute Genome Sequencing Center for Infectious Disease"/>
            <person name="Wu L."/>
            <person name="Ma J."/>
        </authorList>
    </citation>
    <scope>NUCLEOTIDE SEQUENCE [LARGE SCALE GENOMIC DNA]</scope>
    <source>
        <strain evidence="12">JCM 3115</strain>
    </source>
</reference>
<feature type="compositionally biased region" description="Low complexity" evidence="9">
    <location>
        <begin position="346"/>
        <end position="362"/>
    </location>
</feature>
<proteinExistence type="inferred from homology"/>
<keyword evidence="7 8" id="KW-0456">Lyase</keyword>
<sequence length="362" mass="38460">MTDSGRTAARAFRRVLVTGGAGFIGSHFARALAADGAAVTVLDKLTYAGNPANLRDVPHDFVRGDVCDAALLAEVVPGHDLVVNFAAESHVDRSIEGPAEFTRTNVLGTQALMQACLSAGVPRVVQVSTDEVYGSIDSGSWDESAPPRPRSPYAAAKAGGDMIALAYATTYGLPVSITRCGNNYGPYQYPEKMIPLFVTNLLRGLKVPLYGDGGNVRDWIHVADHCAGIRLVAERGEPGEVYHIAGTAELTNVELTGRLLTACDAGWDMVERVADRKGHDRRYSLDDARLRALGYRPAVPFDRGLADTVRWYADNPGWWKTAVEERHGESRTVRGALGAGPGGNVRGAPRGPAVAAPGEGAA</sequence>
<evidence type="ECO:0000313" key="12">
    <source>
        <dbReference type="Proteomes" id="UP000611554"/>
    </source>
</evidence>
<dbReference type="InterPro" id="IPR036291">
    <property type="entry name" value="NAD(P)-bd_dom_sf"/>
</dbReference>
<dbReference type="SUPFAM" id="SSF51735">
    <property type="entry name" value="NAD(P)-binding Rossmann-fold domains"/>
    <property type="match status" value="1"/>
</dbReference>
<evidence type="ECO:0000256" key="8">
    <source>
        <dbReference type="RuleBase" id="RU004473"/>
    </source>
</evidence>
<gene>
    <name evidence="11" type="primary">rfbB</name>
    <name evidence="11" type="ORF">GCM10010140_69180</name>
</gene>
<accession>A0ABQ2RJ09</accession>
<dbReference type="PANTHER" id="PTHR43000">
    <property type="entry name" value="DTDP-D-GLUCOSE 4,6-DEHYDRATASE-RELATED"/>
    <property type="match status" value="1"/>
</dbReference>
<comment type="caution">
    <text evidence="11">The sequence shown here is derived from an EMBL/GenBank/DDBJ whole genome shotgun (WGS) entry which is preliminary data.</text>
</comment>
<evidence type="ECO:0000313" key="11">
    <source>
        <dbReference type="EMBL" id="GGQ29133.1"/>
    </source>
</evidence>
<comment type="catalytic activity">
    <reaction evidence="1 8">
        <text>dTDP-alpha-D-glucose = dTDP-4-dehydro-6-deoxy-alpha-D-glucose + H2O</text>
        <dbReference type="Rhea" id="RHEA:17221"/>
        <dbReference type="ChEBI" id="CHEBI:15377"/>
        <dbReference type="ChEBI" id="CHEBI:57477"/>
        <dbReference type="ChEBI" id="CHEBI:57649"/>
        <dbReference type="EC" id="4.2.1.46"/>
    </reaction>
</comment>
<dbReference type="NCBIfam" id="TIGR01181">
    <property type="entry name" value="dTDP_gluc_dehyt"/>
    <property type="match status" value="1"/>
</dbReference>
<dbReference type="InterPro" id="IPR016040">
    <property type="entry name" value="NAD(P)-bd_dom"/>
</dbReference>
<dbReference type="EC" id="4.2.1.46" evidence="4 8"/>